<dbReference type="AlphaFoldDB" id="A0A0M3ISK1"/>
<evidence type="ECO:0000313" key="2">
    <source>
        <dbReference type="WBParaSite" id="ALUE_0002172901-mRNA-1"/>
    </source>
</evidence>
<dbReference type="Proteomes" id="UP000036681">
    <property type="component" value="Unplaced"/>
</dbReference>
<evidence type="ECO:0000313" key="1">
    <source>
        <dbReference type="Proteomes" id="UP000036681"/>
    </source>
</evidence>
<reference evidence="2" key="1">
    <citation type="submission" date="2017-02" db="UniProtKB">
        <authorList>
            <consortium name="WormBaseParasite"/>
        </authorList>
    </citation>
    <scope>IDENTIFICATION</scope>
</reference>
<protein>
    <submittedName>
        <fullName evidence="2">Exosome complex component Csl4</fullName>
    </submittedName>
</protein>
<name>A0A0M3ISK1_ASCLU</name>
<organism evidence="1 2">
    <name type="scientific">Ascaris lumbricoides</name>
    <name type="common">Giant roundworm</name>
    <dbReference type="NCBI Taxonomy" id="6252"/>
    <lineage>
        <taxon>Eukaryota</taxon>
        <taxon>Metazoa</taxon>
        <taxon>Ecdysozoa</taxon>
        <taxon>Nematoda</taxon>
        <taxon>Chromadorea</taxon>
        <taxon>Rhabditida</taxon>
        <taxon>Spirurina</taxon>
        <taxon>Ascaridomorpha</taxon>
        <taxon>Ascaridoidea</taxon>
        <taxon>Ascarididae</taxon>
        <taxon>Ascaris</taxon>
    </lineage>
</organism>
<accession>A0A0M3ISK1</accession>
<proteinExistence type="predicted"/>
<sequence>MNVDDFTTTVSNRVQQDDTVVYLSKGAKAKLGVVTRIYRGIVEENEKADQKLKQGEVLIDVFPGSVGSIVRKENEVFIADRGFSLSESVVKVDCPKQIGFIRNIHVKADVIIYRGIVEENEKADQKLKQGEVLIDVFPGSVGSIVRKENEVFIADRGFSLSESVVKVDCPKQIGFIRNIHVKADVIVLPERKIVAQNVDLTSAKFVEPFASGGPNYLLFDDWIGSALKSVFELTIVFRNSYRCKIKDNVGSGVLYRRKDYGIGRQWVPGETVMVSTAYV</sequence>
<keyword evidence="1" id="KW-1185">Reference proteome</keyword>
<dbReference type="WBParaSite" id="ALUE_0002172901-mRNA-1">
    <property type="protein sequence ID" value="ALUE_0002172901-mRNA-1"/>
    <property type="gene ID" value="ALUE_0002172901"/>
</dbReference>